<dbReference type="InterPro" id="IPR036866">
    <property type="entry name" value="RibonucZ/Hydroxyglut_hydro"/>
</dbReference>
<reference evidence="2 3" key="1">
    <citation type="submission" date="2016-10" db="EMBL/GenBank/DDBJ databases">
        <authorList>
            <person name="de Groot N.N."/>
        </authorList>
    </citation>
    <scope>NUCLEOTIDE SEQUENCE [LARGE SCALE GENOMIC DNA]</scope>
    <source>
        <strain evidence="2 3">DSM 18346</strain>
    </source>
</reference>
<keyword evidence="3" id="KW-1185">Reference proteome</keyword>
<dbReference type="Proteomes" id="UP000198718">
    <property type="component" value="Unassembled WGS sequence"/>
</dbReference>
<dbReference type="InterPro" id="IPR001279">
    <property type="entry name" value="Metallo-B-lactamas"/>
</dbReference>
<name>A0A1G9BBU1_9FIRM</name>
<sequence>MLQKNKLINLLLIIIVIGLLTGCFLREDEGVLSLHFIDVGQGDSILIKTPNDKTLLIDGGEPSAGKNVTSYLRKNKVKKIDILIATHPHADHIGGLVDVVNNFPIDKFYMPKKAHTSKTYEKLLQTVKDNNLKVTAATNDIVVELDEDIILYFLGPMKDYGDNLNMWSVILKMDYKDKSFLFTGDLEYLGEKDLIQEYPRSFLQAQVLKVGHHGSNTSTCGEFLEVVNPKVAVISAGSNNPYGHPHQEVLEGLTKFPVAIYRTDKQGTIVIKSDGHRIWSHLEPYFY</sequence>
<dbReference type="AlphaFoldDB" id="A0A1G9BBU1"/>
<dbReference type="InterPro" id="IPR035681">
    <property type="entry name" value="ComA-like_MBL"/>
</dbReference>
<dbReference type="Pfam" id="PF00753">
    <property type="entry name" value="Lactamase_B"/>
    <property type="match status" value="1"/>
</dbReference>
<dbReference type="SUPFAM" id="SSF56281">
    <property type="entry name" value="Metallo-hydrolase/oxidoreductase"/>
    <property type="match status" value="1"/>
</dbReference>
<dbReference type="EMBL" id="FNFP01000002">
    <property type="protein sequence ID" value="SDK36943.1"/>
    <property type="molecule type" value="Genomic_DNA"/>
</dbReference>
<feature type="domain" description="Metallo-beta-lactamase" evidence="1">
    <location>
        <begin position="41"/>
        <end position="238"/>
    </location>
</feature>
<dbReference type="OrthoDB" id="9761531at2"/>
<dbReference type="PANTHER" id="PTHR30619">
    <property type="entry name" value="DNA INTERNALIZATION/COMPETENCE PROTEIN COMEC/REC2"/>
    <property type="match status" value="1"/>
</dbReference>
<dbReference type="CDD" id="cd07731">
    <property type="entry name" value="ComA-like_MBL-fold"/>
    <property type="match status" value="1"/>
</dbReference>
<dbReference type="InterPro" id="IPR052159">
    <property type="entry name" value="Competence_DNA_uptake"/>
</dbReference>
<organism evidence="2 3">
    <name type="scientific">Natronincola ferrireducens</name>
    <dbReference type="NCBI Taxonomy" id="393762"/>
    <lineage>
        <taxon>Bacteria</taxon>
        <taxon>Bacillati</taxon>
        <taxon>Bacillota</taxon>
        <taxon>Clostridia</taxon>
        <taxon>Peptostreptococcales</taxon>
        <taxon>Natronincolaceae</taxon>
        <taxon>Natronincola</taxon>
    </lineage>
</organism>
<dbReference type="PANTHER" id="PTHR30619:SF7">
    <property type="entry name" value="BETA-LACTAMASE DOMAIN PROTEIN"/>
    <property type="match status" value="1"/>
</dbReference>
<proteinExistence type="predicted"/>
<dbReference type="Gene3D" id="3.60.15.10">
    <property type="entry name" value="Ribonuclease Z/Hydroxyacylglutathione hydrolase-like"/>
    <property type="match status" value="1"/>
</dbReference>
<gene>
    <name evidence="2" type="ORF">SAMN05660472_01130</name>
</gene>
<dbReference type="PROSITE" id="PS51257">
    <property type="entry name" value="PROKAR_LIPOPROTEIN"/>
    <property type="match status" value="1"/>
</dbReference>
<accession>A0A1G9BBU1</accession>
<dbReference type="SMART" id="SM00849">
    <property type="entry name" value="Lactamase_B"/>
    <property type="match status" value="1"/>
</dbReference>
<evidence type="ECO:0000313" key="2">
    <source>
        <dbReference type="EMBL" id="SDK36943.1"/>
    </source>
</evidence>
<protein>
    <submittedName>
        <fullName evidence="2">Competence protein ComEC</fullName>
    </submittedName>
</protein>
<evidence type="ECO:0000313" key="3">
    <source>
        <dbReference type="Proteomes" id="UP000198718"/>
    </source>
</evidence>
<dbReference type="STRING" id="393762.SAMN05660472_01130"/>
<evidence type="ECO:0000259" key="1">
    <source>
        <dbReference type="SMART" id="SM00849"/>
    </source>
</evidence>